<sequence>MSSDKPFEPTLSDVLVVRAMLAKTTILPELVGTILDYAEYWARSSAKAQLNEVIAARFVGRGEFDYEETRFLLRSYPVGLTERAYEAEEDGNADDDDSSSREERFSTIIPDPLPVFKEFDRDFFQRAIKNASTFSSPARKIVFRIRSHDQGWTTDDVPGPFMAAKTWFDAGIERFDASSSTDEADGNDMKQWTARKLGTIEPQVKEAKDAHQGWDYQFPYTHWKGPYEIQRNRMASSEFTDYEVTWTCWDVITPDSPEAFELMREGKGRRVGDGRFVRNLKLGDVVTVWGRAMHRGWINTVESVQIDIYWAL</sequence>
<evidence type="ECO:0000313" key="3">
    <source>
        <dbReference type="Proteomes" id="UP000005426"/>
    </source>
</evidence>
<dbReference type="STRING" id="452589.G9NGH2"/>
<dbReference type="EMBL" id="ABDG02000014">
    <property type="protein sequence ID" value="EHK50383.1"/>
    <property type="molecule type" value="Genomic_DNA"/>
</dbReference>
<dbReference type="GeneID" id="25783008"/>
<name>G9NGH2_HYPAI</name>
<protein>
    <submittedName>
        <fullName evidence="2">Uncharacterized protein</fullName>
    </submittedName>
</protein>
<evidence type="ECO:0000256" key="1">
    <source>
        <dbReference type="SAM" id="MobiDB-lite"/>
    </source>
</evidence>
<dbReference type="Proteomes" id="UP000005426">
    <property type="component" value="Unassembled WGS sequence"/>
</dbReference>
<dbReference type="KEGG" id="tatv:25783008"/>
<feature type="region of interest" description="Disordered" evidence="1">
    <location>
        <begin position="84"/>
        <end position="104"/>
    </location>
</feature>
<gene>
    <name evidence="2" type="ORF">TRIATDRAFT_314561</name>
</gene>
<keyword evidence="3" id="KW-1185">Reference proteome</keyword>
<comment type="caution">
    <text evidence="2">The sequence shown here is derived from an EMBL/GenBank/DDBJ whole genome shotgun (WGS) entry which is preliminary data.</text>
</comment>
<dbReference type="OMA" id="TWTCWDV"/>
<dbReference type="HOGENOM" id="CLU_041809_0_0_1"/>
<dbReference type="OrthoDB" id="66095at2759"/>
<dbReference type="eggNOG" id="ENOG502S9BI">
    <property type="taxonomic scope" value="Eukaryota"/>
</dbReference>
<reference evidence="2 3" key="1">
    <citation type="journal article" date="2011" name="Genome Biol.">
        <title>Comparative genome sequence analysis underscores mycoparasitism as the ancestral life style of Trichoderma.</title>
        <authorList>
            <person name="Kubicek C.P."/>
            <person name="Herrera-Estrella A."/>
            <person name="Seidl-Seiboth V."/>
            <person name="Martinez D.A."/>
            <person name="Druzhinina I.S."/>
            <person name="Thon M."/>
            <person name="Zeilinger S."/>
            <person name="Casas-Flores S."/>
            <person name="Horwitz B.A."/>
            <person name="Mukherjee P.K."/>
            <person name="Mukherjee M."/>
            <person name="Kredics L."/>
            <person name="Alcaraz L.D."/>
            <person name="Aerts A."/>
            <person name="Antal Z."/>
            <person name="Atanasova L."/>
            <person name="Cervantes-Badillo M.G."/>
            <person name="Challacombe J."/>
            <person name="Chertkov O."/>
            <person name="McCluskey K."/>
            <person name="Coulpier F."/>
            <person name="Deshpande N."/>
            <person name="von Doehren H."/>
            <person name="Ebbole D.J."/>
            <person name="Esquivel-Naranjo E.U."/>
            <person name="Fekete E."/>
            <person name="Flipphi M."/>
            <person name="Glaser F."/>
            <person name="Gomez-Rodriguez E.Y."/>
            <person name="Gruber S."/>
            <person name="Han C."/>
            <person name="Henrissat B."/>
            <person name="Hermosa R."/>
            <person name="Hernandez-Onate M."/>
            <person name="Karaffa L."/>
            <person name="Kosti I."/>
            <person name="Le Crom S."/>
            <person name="Lindquist E."/>
            <person name="Lucas S."/>
            <person name="Luebeck M."/>
            <person name="Luebeck P.S."/>
            <person name="Margeot A."/>
            <person name="Metz B."/>
            <person name="Misra M."/>
            <person name="Nevalainen H."/>
            <person name="Omann M."/>
            <person name="Packer N."/>
            <person name="Perrone G."/>
            <person name="Uresti-Rivera E.E."/>
            <person name="Salamov A."/>
            <person name="Schmoll M."/>
            <person name="Seiboth B."/>
            <person name="Shapiro H."/>
            <person name="Sukno S."/>
            <person name="Tamayo-Ramos J.A."/>
            <person name="Tisch D."/>
            <person name="Wiest A."/>
            <person name="Wilkinson H.H."/>
            <person name="Zhang M."/>
            <person name="Coutinho P.M."/>
            <person name="Kenerley C.M."/>
            <person name="Monte E."/>
            <person name="Baker S.E."/>
            <person name="Grigoriev I.V."/>
        </authorList>
    </citation>
    <scope>NUCLEOTIDE SEQUENCE [LARGE SCALE GENOMIC DNA]</scope>
    <source>
        <strain evidence="3">ATCC 20476 / IMI 206040</strain>
    </source>
</reference>
<proteinExistence type="predicted"/>
<dbReference type="AlphaFoldDB" id="G9NGH2"/>
<organism evidence="2 3">
    <name type="scientific">Hypocrea atroviridis (strain ATCC 20476 / IMI 206040)</name>
    <name type="common">Trichoderma atroviride</name>
    <dbReference type="NCBI Taxonomy" id="452589"/>
    <lineage>
        <taxon>Eukaryota</taxon>
        <taxon>Fungi</taxon>
        <taxon>Dikarya</taxon>
        <taxon>Ascomycota</taxon>
        <taxon>Pezizomycotina</taxon>
        <taxon>Sordariomycetes</taxon>
        <taxon>Hypocreomycetidae</taxon>
        <taxon>Hypocreales</taxon>
        <taxon>Hypocreaceae</taxon>
        <taxon>Trichoderma</taxon>
    </lineage>
</organism>
<feature type="compositionally biased region" description="Acidic residues" evidence="1">
    <location>
        <begin position="87"/>
        <end position="97"/>
    </location>
</feature>
<dbReference type="RefSeq" id="XP_013948553.1">
    <property type="nucleotide sequence ID" value="XM_014093078.1"/>
</dbReference>
<accession>G9NGH2</accession>
<evidence type="ECO:0000313" key="2">
    <source>
        <dbReference type="EMBL" id="EHK50383.1"/>
    </source>
</evidence>